<dbReference type="GO" id="GO:0016705">
    <property type="term" value="F:oxidoreductase activity, acting on paired donors, with incorporation or reduction of molecular oxygen"/>
    <property type="evidence" value="ECO:0007669"/>
    <property type="project" value="InterPro"/>
</dbReference>
<dbReference type="GO" id="GO:0016020">
    <property type="term" value="C:membrane"/>
    <property type="evidence" value="ECO:0007669"/>
    <property type="project" value="UniProtKB-SubCell"/>
</dbReference>
<evidence type="ECO:0000256" key="4">
    <source>
        <dbReference type="ARBA" id="ARBA00022692"/>
    </source>
</evidence>
<evidence type="ECO:0000313" key="12">
    <source>
        <dbReference type="EMBL" id="KAG9440792.1"/>
    </source>
</evidence>
<dbReference type="AlphaFoldDB" id="A0AAV7DYY9"/>
<organism evidence="12 13">
    <name type="scientific">Aristolochia fimbriata</name>
    <name type="common">White veined hardy Dutchman's pipe vine</name>
    <dbReference type="NCBI Taxonomy" id="158543"/>
    <lineage>
        <taxon>Eukaryota</taxon>
        <taxon>Viridiplantae</taxon>
        <taxon>Streptophyta</taxon>
        <taxon>Embryophyta</taxon>
        <taxon>Tracheophyta</taxon>
        <taxon>Spermatophyta</taxon>
        <taxon>Magnoliopsida</taxon>
        <taxon>Magnoliidae</taxon>
        <taxon>Piperales</taxon>
        <taxon>Aristolochiaceae</taxon>
        <taxon>Aristolochia</taxon>
    </lineage>
</organism>
<evidence type="ECO:0000313" key="13">
    <source>
        <dbReference type="Proteomes" id="UP000825729"/>
    </source>
</evidence>
<comment type="caution">
    <text evidence="12">The sequence shown here is derived from an EMBL/GenBank/DDBJ whole genome shotgun (WGS) entry which is preliminary data.</text>
</comment>
<dbReference type="PRINTS" id="PR00463">
    <property type="entry name" value="EP450I"/>
</dbReference>
<dbReference type="InterPro" id="IPR050651">
    <property type="entry name" value="Plant_Cytochrome_P450_Monoox"/>
</dbReference>
<keyword evidence="7 11" id="KW-0560">Oxidoreductase</keyword>
<dbReference type="Proteomes" id="UP000825729">
    <property type="component" value="Unassembled WGS sequence"/>
</dbReference>
<evidence type="ECO:0000256" key="11">
    <source>
        <dbReference type="RuleBase" id="RU000461"/>
    </source>
</evidence>
<dbReference type="InterPro" id="IPR036396">
    <property type="entry name" value="Cyt_P450_sf"/>
</dbReference>
<keyword evidence="4" id="KW-0812">Transmembrane</keyword>
<comment type="similarity">
    <text evidence="11">Belongs to the cytochrome P450 family.</text>
</comment>
<dbReference type="EMBL" id="JAINDJ010000008">
    <property type="protein sequence ID" value="KAG9440792.1"/>
    <property type="molecule type" value="Genomic_DNA"/>
</dbReference>
<accession>A0AAV7DYY9</accession>
<evidence type="ECO:0000256" key="2">
    <source>
        <dbReference type="ARBA" id="ARBA00004370"/>
    </source>
</evidence>
<keyword evidence="6" id="KW-1133">Transmembrane helix</keyword>
<sequence>MDLFLSLQVAVSLIAVVVFFNLWRTKTIGSSNNGFKEAPEPAGRLPIIGHLHLLGAKVPLTRTFAAMADKHGPVFTVWLGIRRVIVVSGRDAARECFTVSDKALASRPRFAAAEHMGYNYAMFGFAPYGPYWREIRKIATLELLSNHRLELLKHVPATEVGSSLKTLYARWVENGGQRPIKVEMREWFGDLTFNNVVMMIAGKRYFGGGDDVGDEKEARDFRRCMLEMFYLTGVFVPSDAVPIVKWLDLQGHERAMKRVAAEMDVVVSRWVAEHRQRRRRSSDGNLPQTDFIDVMLSTLEDAKITTYDSDTIVKATSLALILGGTDTTAVTTTWTLALLLNNPRVVKNIQEEIDTQVGKKRNVDYGDISNLPYLQATIKEVMRLYPAAPLSVPHQAAEDCEVAGFRVPAGTRVMVNLWKIQRDPEVWDEPEEFRPERFLTTHKDLDVRGQQFKYIPFGSGRRSCPGISFAFQIMHLALARLLHGFDIESPTGLPVDMTEGLGITIPRANPLEVMLTPRLPSTLYN</sequence>
<evidence type="ECO:0000256" key="8">
    <source>
        <dbReference type="ARBA" id="ARBA00023004"/>
    </source>
</evidence>
<gene>
    <name evidence="12" type="ORF">H6P81_020957</name>
</gene>
<evidence type="ECO:0000256" key="10">
    <source>
        <dbReference type="PIRSR" id="PIRSR602401-1"/>
    </source>
</evidence>
<evidence type="ECO:0008006" key="14">
    <source>
        <dbReference type="Google" id="ProtNLM"/>
    </source>
</evidence>
<dbReference type="PANTHER" id="PTHR47947">
    <property type="entry name" value="CYTOCHROME P450 82C3-RELATED"/>
    <property type="match status" value="1"/>
</dbReference>
<keyword evidence="11" id="KW-0503">Monooxygenase</keyword>
<keyword evidence="3 10" id="KW-0349">Heme</keyword>
<evidence type="ECO:0000256" key="9">
    <source>
        <dbReference type="ARBA" id="ARBA00023136"/>
    </source>
</evidence>
<evidence type="ECO:0000256" key="3">
    <source>
        <dbReference type="ARBA" id="ARBA00022617"/>
    </source>
</evidence>
<comment type="subcellular location">
    <subcellularLocation>
        <location evidence="2">Membrane</location>
    </subcellularLocation>
</comment>
<dbReference type="PRINTS" id="PR00385">
    <property type="entry name" value="P450"/>
</dbReference>
<dbReference type="PANTHER" id="PTHR47947:SF26">
    <property type="entry name" value="CYTOCHROME P450"/>
    <property type="match status" value="1"/>
</dbReference>
<dbReference type="InterPro" id="IPR001128">
    <property type="entry name" value="Cyt_P450"/>
</dbReference>
<keyword evidence="13" id="KW-1185">Reference proteome</keyword>
<feature type="binding site" description="axial binding residue" evidence="10">
    <location>
        <position position="464"/>
    </location>
    <ligand>
        <name>heme</name>
        <dbReference type="ChEBI" id="CHEBI:30413"/>
    </ligand>
    <ligandPart>
        <name>Fe</name>
        <dbReference type="ChEBI" id="CHEBI:18248"/>
    </ligandPart>
</feature>
<comment type="cofactor">
    <cofactor evidence="1 10">
        <name>heme</name>
        <dbReference type="ChEBI" id="CHEBI:30413"/>
    </cofactor>
</comment>
<dbReference type="InterPro" id="IPR017972">
    <property type="entry name" value="Cyt_P450_CS"/>
</dbReference>
<evidence type="ECO:0000256" key="7">
    <source>
        <dbReference type="ARBA" id="ARBA00023002"/>
    </source>
</evidence>
<dbReference type="InterPro" id="IPR002401">
    <property type="entry name" value="Cyt_P450_E_grp-I"/>
</dbReference>
<dbReference type="Pfam" id="PF00067">
    <property type="entry name" value="p450"/>
    <property type="match status" value="1"/>
</dbReference>
<keyword evidence="8 10" id="KW-0408">Iron</keyword>
<reference evidence="12 13" key="1">
    <citation type="submission" date="2021-07" db="EMBL/GenBank/DDBJ databases">
        <title>The Aristolochia fimbriata genome: insights into angiosperm evolution, floral development and chemical biosynthesis.</title>
        <authorList>
            <person name="Jiao Y."/>
        </authorList>
    </citation>
    <scope>NUCLEOTIDE SEQUENCE [LARGE SCALE GENOMIC DNA]</scope>
    <source>
        <strain evidence="12">IBCAS-2021</strain>
        <tissue evidence="12">Leaf</tissue>
    </source>
</reference>
<protein>
    <recommendedName>
        <fullName evidence="14">Cytochrome P450</fullName>
    </recommendedName>
</protein>
<dbReference type="Gene3D" id="1.10.630.10">
    <property type="entry name" value="Cytochrome P450"/>
    <property type="match status" value="1"/>
</dbReference>
<dbReference type="CDD" id="cd20654">
    <property type="entry name" value="CYP82"/>
    <property type="match status" value="1"/>
</dbReference>
<keyword evidence="5 10" id="KW-0479">Metal-binding</keyword>
<evidence type="ECO:0000256" key="6">
    <source>
        <dbReference type="ARBA" id="ARBA00022989"/>
    </source>
</evidence>
<evidence type="ECO:0000256" key="1">
    <source>
        <dbReference type="ARBA" id="ARBA00001971"/>
    </source>
</evidence>
<keyword evidence="9" id="KW-0472">Membrane</keyword>
<dbReference type="PROSITE" id="PS00086">
    <property type="entry name" value="CYTOCHROME_P450"/>
    <property type="match status" value="1"/>
</dbReference>
<dbReference type="GO" id="GO:0020037">
    <property type="term" value="F:heme binding"/>
    <property type="evidence" value="ECO:0007669"/>
    <property type="project" value="InterPro"/>
</dbReference>
<dbReference type="GO" id="GO:0004497">
    <property type="term" value="F:monooxygenase activity"/>
    <property type="evidence" value="ECO:0007669"/>
    <property type="project" value="UniProtKB-KW"/>
</dbReference>
<dbReference type="SUPFAM" id="SSF48264">
    <property type="entry name" value="Cytochrome P450"/>
    <property type="match status" value="1"/>
</dbReference>
<dbReference type="FunFam" id="1.10.630.10:FF:000026">
    <property type="entry name" value="Cytochrome P450 82C4"/>
    <property type="match status" value="1"/>
</dbReference>
<dbReference type="GO" id="GO:0005506">
    <property type="term" value="F:iron ion binding"/>
    <property type="evidence" value="ECO:0007669"/>
    <property type="project" value="InterPro"/>
</dbReference>
<evidence type="ECO:0000256" key="5">
    <source>
        <dbReference type="ARBA" id="ARBA00022723"/>
    </source>
</evidence>
<name>A0AAV7DYY9_ARIFI</name>
<proteinExistence type="inferred from homology"/>